<dbReference type="GO" id="GO:0046872">
    <property type="term" value="F:metal ion binding"/>
    <property type="evidence" value="ECO:0007669"/>
    <property type="project" value="UniProtKB-UniRule"/>
</dbReference>
<comment type="cofactor">
    <cofactor evidence="6">
        <name>Co(2+)</name>
        <dbReference type="ChEBI" id="CHEBI:48828"/>
    </cofactor>
    <cofactor evidence="6">
        <name>Zn(2+)</name>
        <dbReference type="ChEBI" id="CHEBI:29105"/>
    </cofactor>
    <cofactor evidence="6">
        <name>Mn(2+)</name>
        <dbReference type="ChEBI" id="CHEBI:29035"/>
    </cofactor>
    <cofactor evidence="6">
        <name>Fe(2+)</name>
        <dbReference type="ChEBI" id="CHEBI:29033"/>
    </cofactor>
    <text evidence="6">Binds 2 divalent metal cations per subunit. Has a high-affinity and a low affinity metal-binding site. The true nature of the physiological cofactor is under debate. The enzyme is active with cobalt, zinc, manganese or divalent iron ions. Most likely, methionine aminopeptidases function as mononuclear Fe(2+)-metalloproteases under physiological conditions, and the catalytically relevant metal-binding site has been assigned to the histidine-containing high-affinity site.</text>
</comment>
<feature type="binding site" evidence="6">
    <location>
        <position position="105"/>
    </location>
    <ligand>
        <name>a divalent metal cation</name>
        <dbReference type="ChEBI" id="CHEBI:60240"/>
        <label>2</label>
        <note>catalytic</note>
    </ligand>
</feature>
<keyword evidence="10" id="KW-1185">Reference proteome</keyword>
<dbReference type="PRINTS" id="PR00599">
    <property type="entry name" value="MAPEPTIDASE"/>
</dbReference>
<comment type="similarity">
    <text evidence="6">Belongs to the peptidase M24A family. Methionine aminopeptidase type 1 subfamily.</text>
</comment>
<evidence type="ECO:0000256" key="5">
    <source>
        <dbReference type="ARBA" id="ARBA00022801"/>
    </source>
</evidence>
<dbReference type="InterPro" id="IPR002467">
    <property type="entry name" value="Pept_M24A_MAP1"/>
</dbReference>
<dbReference type="GO" id="GO:0004239">
    <property type="term" value="F:initiator methionyl aminopeptidase activity"/>
    <property type="evidence" value="ECO:0007669"/>
    <property type="project" value="UniProtKB-UniRule"/>
</dbReference>
<evidence type="ECO:0000256" key="2">
    <source>
        <dbReference type="ARBA" id="ARBA00022438"/>
    </source>
</evidence>
<reference evidence="9 10" key="1">
    <citation type="submission" date="2016-03" db="EMBL/GenBank/DDBJ databases">
        <title>Genome sequence of Pontibacter sp. nov., of the family cytophagaceae, isolated from marine sediment of the Yellow Sea, China.</title>
        <authorList>
            <person name="Zhang G."/>
            <person name="Zhang R."/>
        </authorList>
    </citation>
    <scope>NUCLEOTIDE SEQUENCE [LARGE SCALE GENOMIC DNA]</scope>
    <source>
        <strain evidence="9 10">S10-8</strain>
    </source>
</reference>
<dbReference type="PANTHER" id="PTHR43330">
    <property type="entry name" value="METHIONINE AMINOPEPTIDASE"/>
    <property type="match status" value="1"/>
</dbReference>
<dbReference type="Proteomes" id="UP000186551">
    <property type="component" value="Unassembled WGS sequence"/>
</dbReference>
<dbReference type="Gene3D" id="3.90.230.10">
    <property type="entry name" value="Creatinase/methionine aminopeptidase superfamily"/>
    <property type="match status" value="1"/>
</dbReference>
<dbReference type="Pfam" id="PF00557">
    <property type="entry name" value="Peptidase_M24"/>
    <property type="match status" value="1"/>
</dbReference>
<dbReference type="STRING" id="1797110.A3841_00520"/>
<evidence type="ECO:0000256" key="3">
    <source>
        <dbReference type="ARBA" id="ARBA00022670"/>
    </source>
</evidence>
<feature type="binding site" evidence="6">
    <location>
        <position position="175"/>
    </location>
    <ligand>
        <name>substrate</name>
    </ligand>
</feature>
<dbReference type="RefSeq" id="WP_073852795.1">
    <property type="nucleotide sequence ID" value="NZ_LVWA01000007.1"/>
</dbReference>
<evidence type="ECO:0000256" key="1">
    <source>
        <dbReference type="ARBA" id="ARBA00002521"/>
    </source>
</evidence>
<dbReference type="InterPro" id="IPR036005">
    <property type="entry name" value="Creatinase/aminopeptidase-like"/>
</dbReference>
<evidence type="ECO:0000313" key="10">
    <source>
        <dbReference type="Proteomes" id="UP000186551"/>
    </source>
</evidence>
<name>A0A1Q5PBY5_9BACT</name>
<dbReference type="OrthoDB" id="9802055at2"/>
<comment type="catalytic activity">
    <reaction evidence="6 7">
        <text>Release of N-terminal amino acids, preferentially methionine, from peptides and arylamides.</text>
        <dbReference type="EC" id="3.4.11.18"/>
    </reaction>
</comment>
<keyword evidence="4 6" id="KW-0479">Metal-binding</keyword>
<dbReference type="HAMAP" id="MF_01974">
    <property type="entry name" value="MetAP_1"/>
    <property type="match status" value="1"/>
</dbReference>
<dbReference type="EMBL" id="LVWA01000007">
    <property type="protein sequence ID" value="OKL39746.1"/>
    <property type="molecule type" value="Genomic_DNA"/>
</dbReference>
<keyword evidence="3 6" id="KW-0645">Protease</keyword>
<dbReference type="PANTHER" id="PTHR43330:SF13">
    <property type="entry name" value="METHIONINE AMINOPEPTIDASE 2"/>
    <property type="match status" value="1"/>
</dbReference>
<evidence type="ECO:0000259" key="8">
    <source>
        <dbReference type="Pfam" id="PF00557"/>
    </source>
</evidence>
<organism evidence="9 10">
    <name type="scientific">Pontibacter flavimaris</name>
    <dbReference type="NCBI Taxonomy" id="1797110"/>
    <lineage>
        <taxon>Bacteria</taxon>
        <taxon>Pseudomonadati</taxon>
        <taxon>Bacteroidota</taxon>
        <taxon>Cytophagia</taxon>
        <taxon>Cytophagales</taxon>
        <taxon>Hymenobacteraceae</taxon>
        <taxon>Pontibacter</taxon>
    </lineage>
</organism>
<evidence type="ECO:0000256" key="4">
    <source>
        <dbReference type="ARBA" id="ARBA00022723"/>
    </source>
</evidence>
<keyword evidence="5 6" id="KW-0378">Hydrolase</keyword>
<dbReference type="GO" id="GO:0006508">
    <property type="term" value="P:proteolysis"/>
    <property type="evidence" value="ECO:0007669"/>
    <property type="project" value="UniProtKB-KW"/>
</dbReference>
<protein>
    <recommendedName>
        <fullName evidence="6 7">Methionine aminopeptidase</fullName>
        <shortName evidence="6">MAP</shortName>
        <shortName evidence="6">MetAP</shortName>
        <ecNumber evidence="6 7">3.4.11.18</ecNumber>
    </recommendedName>
    <alternativeName>
        <fullName evidence="6">Peptidase M</fullName>
    </alternativeName>
</protein>
<sequence length="252" mass="27579">MTIESEEELAGMQQVSEAVAVTLRKMREYAKAGITTKQLDEYGYEVLQSFGAASAPKITYDFPGYTCISINNEAAHGIPSESTVLKEGDLINIDVSAELNGFYADNGGSFILGKDVHGLNKLVETSVSALHKALKEIRGGKRISEIGRIIETEAKRNGFKVIKNLVGHGVGRSLHEAPDEIPCFYDRYNTQRFRKNTVVAVETFISTKGSYTHEKGDGWTLLAEKGGYVAQHEHTILITDGEPIILTKANGI</sequence>
<evidence type="ECO:0000256" key="6">
    <source>
        <dbReference type="HAMAP-Rule" id="MF_01974"/>
    </source>
</evidence>
<feature type="binding site" evidence="6">
    <location>
        <position position="233"/>
    </location>
    <ligand>
        <name>a divalent metal cation</name>
        <dbReference type="ChEBI" id="CHEBI:60240"/>
        <label>2</label>
        <note>catalytic</note>
    </ligand>
</feature>
<dbReference type="CDD" id="cd01086">
    <property type="entry name" value="MetAP1"/>
    <property type="match status" value="1"/>
</dbReference>
<evidence type="ECO:0000256" key="7">
    <source>
        <dbReference type="RuleBase" id="RU003653"/>
    </source>
</evidence>
<comment type="subunit">
    <text evidence="6">Monomer.</text>
</comment>
<proteinExistence type="inferred from homology"/>
<comment type="function">
    <text evidence="1 6">Removes the N-terminal methionine from nascent proteins. The N-terminal methionine is often cleaved when the second residue in the primary sequence is small and uncharged (Met-Ala-, Cys, Gly, Pro, Ser, Thr, or Val). Requires deformylation of the N(alpha)-formylated initiator methionine before it can be hydrolyzed.</text>
</comment>
<dbReference type="EC" id="3.4.11.18" evidence="6 7"/>
<dbReference type="SUPFAM" id="SSF55920">
    <property type="entry name" value="Creatinase/aminopeptidase"/>
    <property type="match status" value="1"/>
</dbReference>
<feature type="domain" description="Peptidase M24" evidence="8">
    <location>
        <begin position="11"/>
        <end position="240"/>
    </location>
</feature>
<feature type="binding site" evidence="6">
    <location>
        <position position="168"/>
    </location>
    <ligand>
        <name>a divalent metal cation</name>
        <dbReference type="ChEBI" id="CHEBI:60240"/>
        <label>2</label>
        <note>catalytic</note>
    </ligand>
</feature>
<feature type="binding site" evidence="6">
    <location>
        <position position="94"/>
    </location>
    <ligand>
        <name>a divalent metal cation</name>
        <dbReference type="ChEBI" id="CHEBI:60240"/>
        <label>1</label>
    </ligand>
</feature>
<keyword evidence="2 6" id="KW-0031">Aminopeptidase</keyword>
<dbReference type="InterPro" id="IPR001714">
    <property type="entry name" value="Pept_M24_MAP"/>
</dbReference>
<evidence type="ECO:0000313" key="9">
    <source>
        <dbReference type="EMBL" id="OKL39746.1"/>
    </source>
</evidence>
<feature type="binding site" evidence="6">
    <location>
        <position position="233"/>
    </location>
    <ligand>
        <name>a divalent metal cation</name>
        <dbReference type="ChEBI" id="CHEBI:60240"/>
        <label>1</label>
    </ligand>
</feature>
<dbReference type="NCBIfam" id="TIGR00500">
    <property type="entry name" value="met_pdase_I"/>
    <property type="match status" value="1"/>
</dbReference>
<accession>A0A1Q5PBY5</accession>
<dbReference type="GO" id="GO:0070006">
    <property type="term" value="F:metalloaminopeptidase activity"/>
    <property type="evidence" value="ECO:0007669"/>
    <property type="project" value="UniProtKB-UniRule"/>
</dbReference>
<comment type="caution">
    <text evidence="9">The sequence shown here is derived from an EMBL/GenBank/DDBJ whole genome shotgun (WGS) entry which is preliminary data.</text>
</comment>
<dbReference type="InterPro" id="IPR000994">
    <property type="entry name" value="Pept_M24"/>
</dbReference>
<feature type="binding site" evidence="6">
    <location>
        <position position="76"/>
    </location>
    <ligand>
        <name>substrate</name>
    </ligand>
</feature>
<dbReference type="AlphaFoldDB" id="A0A1Q5PBY5"/>
<gene>
    <name evidence="6" type="primary">map</name>
    <name evidence="9" type="ORF">A3841_00520</name>
</gene>
<feature type="binding site" evidence="6">
    <location>
        <position position="105"/>
    </location>
    <ligand>
        <name>a divalent metal cation</name>
        <dbReference type="ChEBI" id="CHEBI:60240"/>
        <label>1</label>
    </ligand>
</feature>
<feature type="binding site" evidence="6">
    <location>
        <position position="202"/>
    </location>
    <ligand>
        <name>a divalent metal cation</name>
        <dbReference type="ChEBI" id="CHEBI:60240"/>
        <label>2</label>
        <note>catalytic</note>
    </ligand>
</feature>